<dbReference type="RefSeq" id="WP_206657631.1">
    <property type="nucleotide sequence ID" value="NZ_CP071182.1"/>
</dbReference>
<evidence type="ECO:0000313" key="2">
    <source>
        <dbReference type="Proteomes" id="UP000663505"/>
    </source>
</evidence>
<dbReference type="SUPFAM" id="SSF47095">
    <property type="entry name" value="HMG-box"/>
    <property type="match status" value="1"/>
</dbReference>
<name>A0A9X7W092_9BACL</name>
<keyword evidence="2" id="KW-1185">Reference proteome</keyword>
<dbReference type="InterPro" id="IPR036910">
    <property type="entry name" value="HMG_box_dom_sf"/>
</dbReference>
<dbReference type="KEGG" id="afx:JZ786_04705"/>
<reference evidence="1 2" key="1">
    <citation type="submission" date="2021-02" db="EMBL/GenBank/DDBJ databases">
        <title>Alicyclobacillus curvatus sp. nov. and Alicyclobacillus mengziensis sp. nov., two acidophilic bacteria isolated from acid mine drainage.</title>
        <authorList>
            <person name="Huang Y."/>
        </authorList>
    </citation>
    <scope>NUCLEOTIDE SEQUENCE [LARGE SCALE GENOMIC DNA]</scope>
    <source>
        <strain evidence="1 2">S30H14</strain>
    </source>
</reference>
<dbReference type="Proteomes" id="UP000663505">
    <property type="component" value="Chromosome"/>
</dbReference>
<gene>
    <name evidence="1" type="ORF">JZ786_04705</name>
</gene>
<dbReference type="AlphaFoldDB" id="A0A9X7W092"/>
<protein>
    <submittedName>
        <fullName evidence="1">Uncharacterized protein</fullName>
    </submittedName>
</protein>
<organism evidence="1 2">
    <name type="scientific">Alicyclobacillus mengziensis</name>
    <dbReference type="NCBI Taxonomy" id="2931921"/>
    <lineage>
        <taxon>Bacteria</taxon>
        <taxon>Bacillati</taxon>
        <taxon>Bacillota</taxon>
        <taxon>Bacilli</taxon>
        <taxon>Bacillales</taxon>
        <taxon>Alicyclobacillaceae</taxon>
        <taxon>Alicyclobacillus</taxon>
    </lineage>
</organism>
<dbReference type="EMBL" id="CP071182">
    <property type="protein sequence ID" value="QSO48296.1"/>
    <property type="molecule type" value="Genomic_DNA"/>
</dbReference>
<proteinExistence type="predicted"/>
<evidence type="ECO:0000313" key="1">
    <source>
        <dbReference type="EMBL" id="QSO48296.1"/>
    </source>
</evidence>
<accession>A0A9X7W092</accession>
<sequence length="69" mass="8616">MFWFRRRYCPVPAPFRWLLLLFGIKFISKSRLSEEERDEYREKARRFRSKFREALAVWDEEPTDTKPTE</sequence>